<dbReference type="GO" id="GO:0005886">
    <property type="term" value="C:plasma membrane"/>
    <property type="evidence" value="ECO:0007669"/>
    <property type="project" value="TreeGrafter"/>
</dbReference>
<dbReference type="InterPro" id="IPR017911">
    <property type="entry name" value="MacB-like_ATP-bd"/>
</dbReference>
<evidence type="ECO:0000313" key="5">
    <source>
        <dbReference type="EMBL" id="GIG35985.1"/>
    </source>
</evidence>
<keyword evidence="1" id="KW-0813">Transport</keyword>
<evidence type="ECO:0000313" key="6">
    <source>
        <dbReference type="Proteomes" id="UP000642125"/>
    </source>
</evidence>
<dbReference type="PROSITE" id="PS50893">
    <property type="entry name" value="ABC_TRANSPORTER_2"/>
    <property type="match status" value="1"/>
</dbReference>
<organism evidence="5 6">
    <name type="scientific">Cellulomonas pakistanensis</name>
    <dbReference type="NCBI Taxonomy" id="992287"/>
    <lineage>
        <taxon>Bacteria</taxon>
        <taxon>Bacillati</taxon>
        <taxon>Actinomycetota</taxon>
        <taxon>Actinomycetes</taxon>
        <taxon>Micrococcales</taxon>
        <taxon>Cellulomonadaceae</taxon>
        <taxon>Cellulomonas</taxon>
    </lineage>
</organism>
<gene>
    <name evidence="5" type="ORF">Cpa01nite_13660</name>
</gene>
<keyword evidence="6" id="KW-1185">Reference proteome</keyword>
<dbReference type="CDD" id="cd03255">
    <property type="entry name" value="ABC_MJ0796_LolCDE_FtsE"/>
    <property type="match status" value="1"/>
</dbReference>
<dbReference type="PROSITE" id="PS00211">
    <property type="entry name" value="ABC_TRANSPORTER_1"/>
    <property type="match status" value="1"/>
</dbReference>
<dbReference type="FunFam" id="3.40.50.300:FF:000032">
    <property type="entry name" value="Export ABC transporter ATP-binding protein"/>
    <property type="match status" value="1"/>
</dbReference>
<evidence type="ECO:0000259" key="4">
    <source>
        <dbReference type="PROSITE" id="PS50893"/>
    </source>
</evidence>
<feature type="domain" description="ABC transporter" evidence="4">
    <location>
        <begin position="20"/>
        <end position="241"/>
    </location>
</feature>
<dbReference type="InterPro" id="IPR015854">
    <property type="entry name" value="ABC_transpr_LolD-like"/>
</dbReference>
<comment type="caution">
    <text evidence="5">The sequence shown here is derived from an EMBL/GenBank/DDBJ whole genome shotgun (WGS) entry which is preliminary data.</text>
</comment>
<dbReference type="InterPro" id="IPR027417">
    <property type="entry name" value="P-loop_NTPase"/>
</dbReference>
<dbReference type="GO" id="GO:0005524">
    <property type="term" value="F:ATP binding"/>
    <property type="evidence" value="ECO:0007669"/>
    <property type="project" value="UniProtKB-KW"/>
</dbReference>
<dbReference type="Pfam" id="PF00005">
    <property type="entry name" value="ABC_tran"/>
    <property type="match status" value="1"/>
</dbReference>
<keyword evidence="3 5" id="KW-0067">ATP-binding</keyword>
<dbReference type="PANTHER" id="PTHR24220:SF86">
    <property type="entry name" value="ABC TRANSPORTER ABCH.1"/>
    <property type="match status" value="1"/>
</dbReference>
<reference evidence="5" key="1">
    <citation type="submission" date="2021-01" db="EMBL/GenBank/DDBJ databases">
        <title>Whole genome shotgun sequence of Cellulomonas pakistanensis NBRC 110800.</title>
        <authorList>
            <person name="Komaki H."/>
            <person name="Tamura T."/>
        </authorList>
    </citation>
    <scope>NUCLEOTIDE SEQUENCE</scope>
    <source>
        <strain evidence="5">NBRC 110800</strain>
    </source>
</reference>
<dbReference type="InterPro" id="IPR003593">
    <property type="entry name" value="AAA+_ATPase"/>
</dbReference>
<dbReference type="GO" id="GO:0022857">
    <property type="term" value="F:transmembrane transporter activity"/>
    <property type="evidence" value="ECO:0007669"/>
    <property type="project" value="TreeGrafter"/>
</dbReference>
<dbReference type="AlphaFoldDB" id="A0A919P7X1"/>
<dbReference type="InterPro" id="IPR003439">
    <property type="entry name" value="ABC_transporter-like_ATP-bd"/>
</dbReference>
<dbReference type="InterPro" id="IPR017871">
    <property type="entry name" value="ABC_transporter-like_CS"/>
</dbReference>
<dbReference type="GO" id="GO:0098796">
    <property type="term" value="C:membrane protein complex"/>
    <property type="evidence" value="ECO:0007669"/>
    <property type="project" value="UniProtKB-ARBA"/>
</dbReference>
<dbReference type="Proteomes" id="UP000642125">
    <property type="component" value="Unassembled WGS sequence"/>
</dbReference>
<evidence type="ECO:0000256" key="2">
    <source>
        <dbReference type="ARBA" id="ARBA00022741"/>
    </source>
</evidence>
<dbReference type="SMART" id="SM00382">
    <property type="entry name" value="AAA"/>
    <property type="match status" value="1"/>
</dbReference>
<dbReference type="RefSeq" id="WP_203668015.1">
    <property type="nucleotide sequence ID" value="NZ_BONO01000008.1"/>
</dbReference>
<dbReference type="GO" id="GO:0016887">
    <property type="term" value="F:ATP hydrolysis activity"/>
    <property type="evidence" value="ECO:0007669"/>
    <property type="project" value="InterPro"/>
</dbReference>
<keyword evidence="2" id="KW-0547">Nucleotide-binding</keyword>
<dbReference type="SUPFAM" id="SSF52540">
    <property type="entry name" value="P-loop containing nucleoside triphosphate hydrolases"/>
    <property type="match status" value="1"/>
</dbReference>
<evidence type="ECO:0000256" key="1">
    <source>
        <dbReference type="ARBA" id="ARBA00022448"/>
    </source>
</evidence>
<protein>
    <submittedName>
        <fullName evidence="5">Macrolide ABC transporter ATP-binding protein</fullName>
    </submittedName>
</protein>
<sequence length="244" mass="26610">MAELVLERLPDEAGAAENVIELAGARKTYRTGSIEFEALRGVDLAIRTGEYVAIMGPSGSGKSTLMNIVGCLDVLTAGEYRLAGEDVGELDEVELADVRNRRLGFVFQQFHLLPSLTAWRNVELPLIYGRVPAAERRERAVAALERVGLGDKLDNRPGELSGGQQQRVAVARALVGEPALILADEPTGNLDSRSTEDVLALFDELHVQGRTIVLITHELEVAEHARRIVTVRDGLIQSDEVNPR</sequence>
<name>A0A919P7X1_9CELL</name>
<accession>A0A919P7X1</accession>
<dbReference type="EMBL" id="BONO01000008">
    <property type="protein sequence ID" value="GIG35985.1"/>
    <property type="molecule type" value="Genomic_DNA"/>
</dbReference>
<dbReference type="PANTHER" id="PTHR24220">
    <property type="entry name" value="IMPORT ATP-BINDING PROTEIN"/>
    <property type="match status" value="1"/>
</dbReference>
<dbReference type="Gene3D" id="3.40.50.300">
    <property type="entry name" value="P-loop containing nucleotide triphosphate hydrolases"/>
    <property type="match status" value="1"/>
</dbReference>
<evidence type="ECO:0000256" key="3">
    <source>
        <dbReference type="ARBA" id="ARBA00022840"/>
    </source>
</evidence>
<proteinExistence type="predicted"/>